<evidence type="ECO:0000313" key="3">
    <source>
        <dbReference type="Proteomes" id="UP001206595"/>
    </source>
</evidence>
<dbReference type="AlphaFoldDB" id="A0AAD5H7I7"/>
<keyword evidence="1" id="KW-0812">Transmembrane</keyword>
<keyword evidence="1" id="KW-0472">Membrane</keyword>
<proteinExistence type="predicted"/>
<dbReference type="EMBL" id="MU621003">
    <property type="protein sequence ID" value="KAI8575072.1"/>
    <property type="molecule type" value="Genomic_DNA"/>
</dbReference>
<comment type="caution">
    <text evidence="2">The sequence shown here is derived from an EMBL/GenBank/DDBJ whole genome shotgun (WGS) entry which is preliminary data.</text>
</comment>
<feature type="transmembrane region" description="Helical" evidence="1">
    <location>
        <begin position="61"/>
        <end position="82"/>
    </location>
</feature>
<sequence length="204" mass="23259">MLKYSKVMPRLPSLKTFGLMTRVTTMKRMTRMITMISTAAMNVLPVRFPSCLELALFPFPAWEPALSLILMAFLQLPFLHLFPLLCLRLLIPALLPLALLSILHLQAPPLPPLIPPLPPPIPPLLPPILPLPLLPQPLPAMTFLLLQDTNLPNRAKPRYRKEHHLNDMQRHLQSNKYISIVMKHHNRTINEPNKNCLAVKVTTR</sequence>
<dbReference type="RefSeq" id="XP_051440077.1">
    <property type="nucleotide sequence ID" value="XM_051592652.1"/>
</dbReference>
<evidence type="ECO:0000313" key="2">
    <source>
        <dbReference type="EMBL" id="KAI8575072.1"/>
    </source>
</evidence>
<gene>
    <name evidence="2" type="ORF">K450DRAFT_263495</name>
</gene>
<reference evidence="2" key="2">
    <citation type="journal article" date="2022" name="Proc. Natl. Acad. Sci. U.S.A.">
        <title>Diploid-dominant life cycles characterize the early evolution of Fungi.</title>
        <authorList>
            <person name="Amses K.R."/>
            <person name="Simmons D.R."/>
            <person name="Longcore J.E."/>
            <person name="Mondo S.J."/>
            <person name="Seto K."/>
            <person name="Jeronimo G.H."/>
            <person name="Bonds A.E."/>
            <person name="Quandt C.A."/>
            <person name="Davis W.J."/>
            <person name="Chang Y."/>
            <person name="Federici B.A."/>
            <person name="Kuo A."/>
            <person name="LaButti K."/>
            <person name="Pangilinan J."/>
            <person name="Andreopoulos W."/>
            <person name="Tritt A."/>
            <person name="Riley R."/>
            <person name="Hundley H."/>
            <person name="Johnson J."/>
            <person name="Lipzen A."/>
            <person name="Barry K."/>
            <person name="Lang B.F."/>
            <person name="Cuomo C.A."/>
            <person name="Buchler N.E."/>
            <person name="Grigoriev I.V."/>
            <person name="Spatafora J.W."/>
            <person name="Stajich J.E."/>
            <person name="James T.Y."/>
        </authorList>
    </citation>
    <scope>NUCLEOTIDE SEQUENCE</scope>
    <source>
        <strain evidence="2">AG</strain>
    </source>
</reference>
<keyword evidence="3" id="KW-1185">Reference proteome</keyword>
<protein>
    <submittedName>
        <fullName evidence="2">Uncharacterized protein</fullName>
    </submittedName>
</protein>
<reference evidence="2" key="1">
    <citation type="submission" date="2021-06" db="EMBL/GenBank/DDBJ databases">
        <authorList>
            <consortium name="DOE Joint Genome Institute"/>
            <person name="Mondo S.J."/>
            <person name="Amses K.R."/>
            <person name="Simmons D.R."/>
            <person name="Longcore J.E."/>
            <person name="Seto K."/>
            <person name="Alves G.H."/>
            <person name="Bonds A.E."/>
            <person name="Quandt C.A."/>
            <person name="Davis W.J."/>
            <person name="Chang Y."/>
            <person name="Letcher P.M."/>
            <person name="Powell M.J."/>
            <person name="Kuo A."/>
            <person name="Labutti K."/>
            <person name="Pangilinan J."/>
            <person name="Andreopoulos W."/>
            <person name="Tritt A."/>
            <person name="Riley R."/>
            <person name="Hundley H."/>
            <person name="Johnson J."/>
            <person name="Lipzen A."/>
            <person name="Barry K."/>
            <person name="Berbee M.L."/>
            <person name="Buchler N.E."/>
            <person name="Grigoriev I.V."/>
            <person name="Spatafora J.W."/>
            <person name="Stajich J.E."/>
            <person name="James T.Y."/>
        </authorList>
    </citation>
    <scope>NUCLEOTIDE SEQUENCE</scope>
    <source>
        <strain evidence="2">AG</strain>
    </source>
</reference>
<organism evidence="2 3">
    <name type="scientific">Umbelopsis ramanniana AG</name>
    <dbReference type="NCBI Taxonomy" id="1314678"/>
    <lineage>
        <taxon>Eukaryota</taxon>
        <taxon>Fungi</taxon>
        <taxon>Fungi incertae sedis</taxon>
        <taxon>Mucoromycota</taxon>
        <taxon>Mucoromycotina</taxon>
        <taxon>Umbelopsidomycetes</taxon>
        <taxon>Umbelopsidales</taxon>
        <taxon>Umbelopsidaceae</taxon>
        <taxon>Umbelopsis</taxon>
    </lineage>
</organism>
<keyword evidence="1" id="KW-1133">Transmembrane helix</keyword>
<accession>A0AAD5H7I7</accession>
<dbReference type="GeneID" id="75917994"/>
<name>A0AAD5H7I7_UMBRA</name>
<dbReference type="Proteomes" id="UP001206595">
    <property type="component" value="Unassembled WGS sequence"/>
</dbReference>
<evidence type="ECO:0000256" key="1">
    <source>
        <dbReference type="SAM" id="Phobius"/>
    </source>
</evidence>